<dbReference type="Proteomes" id="UP000054886">
    <property type="component" value="Unassembled WGS sequence"/>
</dbReference>
<sequence length="718" mass="82713">MASIGDNVIVNGHSATVKFIGTTDFATGTWYGLELDQPFGKNNGAVQGRQYFTTSKSDGNYGLFCRAHQLQLSATQSETHRLKNIIAVLEAKLSQYIEQVRDREELQAVATKRGEQCRELQDIVEKLTLREQDSLDKTSQLSHQLQLLKVENDRLTKLLSYYEQKYSLNAAESEHILSVFDVKEENRRLREEVDKLEKVIKSDNASKESLTRDNLNTSDNDTTEIIDQSFESVSNEHIVTRLTIENTELIDLVDQQATEMDKLKRLQTLADEIEVESQKQITELKQELFNSHKHNSEIMEERDLLRQSVLTYEMELKGLKGNAVSDFNNNIIELMNTLYGESNIFDTCLTRLYATVYINRIKENTADDDYKAIVLVLILIKELCQIILLSNNVDKVLVSQISDLRVPYRVYNALSSGQVIAFESLNFLMNRMMAISGRCESINLVNAIFKTLKAFSDSIEDFDLKYQIDQDFDNLDLALEGQTSLSLSWKDVGMIFKEFDAYLARKCSLPTITEKFLHMLITVNNSNSSKNTPITIMHNNSDFEEESQSSLGDSKDNSLKQRLLSMEERLEKEQRETKKLLIRNKLLEQKYENINRLESEIKSSKIETRKYLDNISALEDRVTRLQIEKQNLLKTVTAYKTQKYQLIPEKMDNNIITKSELLSVKHLEDLNIVINQSRTKKRLLCDLTWLKEHNDEPIDKCSMKGYHEALNFVNSIVS</sequence>
<dbReference type="VEuPathDB" id="FungiDB:CAGL0F03619g"/>
<dbReference type="SUPFAM" id="SSF74924">
    <property type="entry name" value="Cap-Gly domain"/>
    <property type="match status" value="1"/>
</dbReference>
<dbReference type="EMBL" id="LLZZ01000022">
    <property type="protein sequence ID" value="KTB12316.1"/>
    <property type="molecule type" value="Genomic_DNA"/>
</dbReference>
<dbReference type="PANTHER" id="PTHR18916">
    <property type="entry name" value="DYNACTIN 1-RELATED MICROTUBULE-BINDING"/>
    <property type="match status" value="1"/>
</dbReference>
<organism evidence="3 4">
    <name type="scientific">Candida glabrata</name>
    <name type="common">Yeast</name>
    <name type="synonym">Torulopsis glabrata</name>
    <dbReference type="NCBI Taxonomy" id="5478"/>
    <lineage>
        <taxon>Eukaryota</taxon>
        <taxon>Fungi</taxon>
        <taxon>Dikarya</taxon>
        <taxon>Ascomycota</taxon>
        <taxon>Saccharomycotina</taxon>
        <taxon>Saccharomycetes</taxon>
        <taxon>Saccharomycetales</taxon>
        <taxon>Saccharomycetaceae</taxon>
        <taxon>Nakaseomyces</taxon>
    </lineage>
</organism>
<feature type="coiled-coil region" evidence="1">
    <location>
        <begin position="179"/>
        <end position="206"/>
    </location>
</feature>
<dbReference type="InterPro" id="IPR036859">
    <property type="entry name" value="CAP-Gly_dom_sf"/>
</dbReference>
<name>A0A0W0DKJ9_CANGB</name>
<dbReference type="Gene3D" id="2.30.30.190">
    <property type="entry name" value="CAP Gly-rich-like domain"/>
    <property type="match status" value="1"/>
</dbReference>
<dbReference type="InterPro" id="IPR000938">
    <property type="entry name" value="CAP-Gly_domain"/>
</dbReference>
<dbReference type="PANTHER" id="PTHR18916:SF93">
    <property type="entry name" value="RESTIN HOMOLOG"/>
    <property type="match status" value="1"/>
</dbReference>
<gene>
    <name evidence="3" type="ORF">AO440_001251</name>
</gene>
<dbReference type="SMART" id="SM01052">
    <property type="entry name" value="CAP_GLY"/>
    <property type="match status" value="1"/>
</dbReference>
<dbReference type="PROSITE" id="PS00845">
    <property type="entry name" value="CAP_GLY_1"/>
    <property type="match status" value="1"/>
</dbReference>
<evidence type="ECO:0000256" key="1">
    <source>
        <dbReference type="SAM" id="Coils"/>
    </source>
</evidence>
<evidence type="ECO:0000259" key="2">
    <source>
        <dbReference type="PROSITE" id="PS50245"/>
    </source>
</evidence>
<proteinExistence type="predicted"/>
<accession>A0A0W0DKJ9</accession>
<feature type="coiled-coil region" evidence="1">
    <location>
        <begin position="556"/>
        <end position="635"/>
    </location>
</feature>
<evidence type="ECO:0000313" key="4">
    <source>
        <dbReference type="Proteomes" id="UP000054886"/>
    </source>
</evidence>
<dbReference type="VEuPathDB" id="FungiDB:GWK60_F03311"/>
<dbReference type="PhylomeDB" id="A0A0W0DKJ9"/>
<comment type="caution">
    <text evidence="3">The sequence shown here is derived from an EMBL/GenBank/DDBJ whole genome shotgun (WGS) entry which is preliminary data.</text>
</comment>
<reference evidence="3 4" key="1">
    <citation type="submission" date="2015-10" db="EMBL/GenBank/DDBJ databases">
        <title>Draft genomes sequences of Candida glabrata isolates 1A, 1B, 2A, 2B, 3A and 3B.</title>
        <authorList>
            <person name="Haavelsrud O.E."/>
            <person name="Gaustad P."/>
        </authorList>
    </citation>
    <scope>NUCLEOTIDE SEQUENCE [LARGE SCALE GENOMIC DNA]</scope>
    <source>
        <strain evidence="3">910700640</strain>
    </source>
</reference>
<dbReference type="PROSITE" id="PS50245">
    <property type="entry name" value="CAP_GLY_2"/>
    <property type="match status" value="1"/>
</dbReference>
<dbReference type="Pfam" id="PF01302">
    <property type="entry name" value="CAP_GLY"/>
    <property type="match status" value="1"/>
</dbReference>
<dbReference type="VEuPathDB" id="FungiDB:GVI51_F03311"/>
<feature type="domain" description="CAP-Gly" evidence="2">
    <location>
        <begin position="21"/>
        <end position="66"/>
    </location>
</feature>
<dbReference type="AlphaFoldDB" id="A0A0W0DKJ9"/>
<keyword evidence="1" id="KW-0175">Coiled coil</keyword>
<protein>
    <submittedName>
        <fullName evidence="3">Protein NIP100</fullName>
    </submittedName>
</protein>
<dbReference type="VEuPathDB" id="FungiDB:B1J91_F03619g"/>
<evidence type="ECO:0000313" key="3">
    <source>
        <dbReference type="EMBL" id="KTB12316.1"/>
    </source>
</evidence>